<feature type="region of interest" description="Disordered" evidence="1">
    <location>
        <begin position="439"/>
        <end position="481"/>
    </location>
</feature>
<protein>
    <submittedName>
        <fullName evidence="2">Uncharacterized protein</fullName>
    </submittedName>
</protein>
<evidence type="ECO:0000313" key="2">
    <source>
        <dbReference type="EMBL" id="PHH56079.1"/>
    </source>
</evidence>
<feature type="compositionally biased region" description="Polar residues" evidence="1">
    <location>
        <begin position="48"/>
        <end position="65"/>
    </location>
</feature>
<keyword evidence="3" id="KW-1185">Reference proteome</keyword>
<reference evidence="2 3" key="2">
    <citation type="journal article" date="2013" name="IMA Fungus">
        <title>IMA Genome-F 1: Ceratocystis fimbriata: Draft nuclear genome sequence for the plant pathogen, Ceratocystis fimbriata.</title>
        <authorList>
            <person name="Wilken P.M."/>
            <person name="Steenkamp E.T."/>
            <person name="Wingfield M.J."/>
            <person name="de Beer Z.W."/>
            <person name="Wingfield B.D."/>
        </authorList>
    </citation>
    <scope>NUCLEOTIDE SEQUENCE [LARGE SCALE GENOMIC DNA]</scope>
    <source>
        <strain evidence="2 3">CBS 114723</strain>
    </source>
</reference>
<dbReference type="AlphaFoldDB" id="A0A2C5X4W4"/>
<sequence>MDRPDPFKTPIKSRHGHDSSRFRNPPSIDCCKGPADASLTVNRPLPVTSPSFPSSRKPLTTPRRNNYSHGHHASSHAPSYSGVAKAQSPIKGSASSRARTSTAAFPSRRDVLISAVKAENYFAVGKDYTRAMSQIHRAHHDPDFRSKWSNALGNVMDSMPLSREEKAANLAYKNEKRAEIERKKAAQALSKAQDKTLKKVAKFQQRHCAAAGHFGAIQPIPRADDLVNISSSDEDSGAESAYSEVSDESELDEEGQKLHEEGFFVDRMQDDIVYDDYDYYNEAGEADDEDMEPEYADTSEMFHSPDLVRRSAGPTVPAAFLHDLSPVPIRTMPKARNQSTGPLAPPRGSTPLFQNHSRVPLSAPRPQSAREQHAASSLLGIHSPTPAQASLTDALDLVSLRHVATRGPKLQSGTRFSSLGGLSMGTRQPGSIIDPIPQQPSHANSMDTHHANAFSSSQTASNHPVPQQQTNTNFKVRPASKGTSTYADINIDTANSSTGTSTETSTDTSIFVDIVDCAPDSGPMLRISEPQVLVSEAFCSSSPSSPFIYDGFPPPPHSPRYPLHLPHATSIPSAPITPDSLPPHKDQEIPPEMSAWMKHTRSYIRCLEGQLQRARHTLALSEDCLREGRPFAVTQRIVYVHVSPDDLAVGEAELIEAKVKAYVEVLDRREFQPEEASSCEDIGRVLYTWACSEQEKAGNGERNGLCLKEIERGYKHGEATKMFMFTTLYHNREEDLAVLVEAAAIFRYLNRKIRELRTLYAAHFTGKAQPRSSQNNGSASSNSVTPPHATSPPSHAFADNEAGGHISPVLLNSAAVEAGLEEPVYQPIEITRKINEILRILGS</sequence>
<gene>
    <name evidence="2" type="ORF">CFIMG_007998RA00001</name>
</gene>
<feature type="region of interest" description="Disordered" evidence="1">
    <location>
        <begin position="333"/>
        <end position="375"/>
    </location>
</feature>
<feature type="region of interest" description="Disordered" evidence="1">
    <location>
        <begin position="1"/>
        <end position="104"/>
    </location>
</feature>
<proteinExistence type="predicted"/>
<comment type="caution">
    <text evidence="2">The sequence shown here is derived from an EMBL/GenBank/DDBJ whole genome shotgun (WGS) entry which is preliminary data.</text>
</comment>
<feature type="compositionally biased region" description="Polar residues" evidence="1">
    <location>
        <begin position="453"/>
        <end position="474"/>
    </location>
</feature>
<feature type="compositionally biased region" description="Low complexity" evidence="1">
    <location>
        <begin position="93"/>
        <end position="104"/>
    </location>
</feature>
<evidence type="ECO:0000313" key="3">
    <source>
        <dbReference type="Proteomes" id="UP000222788"/>
    </source>
</evidence>
<organism evidence="2 3">
    <name type="scientific">Ceratocystis fimbriata CBS 114723</name>
    <dbReference type="NCBI Taxonomy" id="1035309"/>
    <lineage>
        <taxon>Eukaryota</taxon>
        <taxon>Fungi</taxon>
        <taxon>Dikarya</taxon>
        <taxon>Ascomycota</taxon>
        <taxon>Pezizomycotina</taxon>
        <taxon>Sordariomycetes</taxon>
        <taxon>Hypocreomycetidae</taxon>
        <taxon>Microascales</taxon>
        <taxon>Ceratocystidaceae</taxon>
        <taxon>Ceratocystis</taxon>
    </lineage>
</organism>
<feature type="region of interest" description="Disordered" evidence="1">
    <location>
        <begin position="229"/>
        <end position="255"/>
    </location>
</feature>
<reference evidence="2 3" key="1">
    <citation type="journal article" date="2013" name="Fungal Biol.">
        <title>Analysis of microsatellite markers in the genome of the plant pathogen Ceratocystis fimbriata.</title>
        <authorList>
            <person name="Simpson M.C."/>
            <person name="Wilken P.M."/>
            <person name="Coetzee M.P."/>
            <person name="Wingfield M.J."/>
            <person name="Wingfield B.D."/>
        </authorList>
    </citation>
    <scope>NUCLEOTIDE SEQUENCE [LARGE SCALE GENOMIC DNA]</scope>
    <source>
        <strain evidence="2 3">CBS 114723</strain>
    </source>
</reference>
<feature type="region of interest" description="Disordered" evidence="1">
    <location>
        <begin position="767"/>
        <end position="799"/>
    </location>
</feature>
<dbReference type="EMBL" id="APWK03000003">
    <property type="protein sequence ID" value="PHH56079.1"/>
    <property type="molecule type" value="Genomic_DNA"/>
</dbReference>
<accession>A0A2C5X4W4</accession>
<name>A0A2C5X4W4_9PEZI</name>
<evidence type="ECO:0000256" key="1">
    <source>
        <dbReference type="SAM" id="MobiDB-lite"/>
    </source>
</evidence>
<feature type="compositionally biased region" description="Low complexity" evidence="1">
    <location>
        <begin position="772"/>
        <end position="783"/>
    </location>
</feature>
<dbReference type="Proteomes" id="UP000222788">
    <property type="component" value="Unassembled WGS sequence"/>
</dbReference>